<evidence type="ECO:0000313" key="2">
    <source>
        <dbReference type="Proteomes" id="UP001183585"/>
    </source>
</evidence>
<evidence type="ECO:0000313" key="1">
    <source>
        <dbReference type="EMBL" id="MDR7384822.1"/>
    </source>
</evidence>
<accession>A0ABU2CU14</accession>
<gene>
    <name evidence="1" type="ORF">J2S48_004337</name>
</gene>
<organism evidence="1 2">
    <name type="scientific">Promicromonospora iranensis</name>
    <dbReference type="NCBI Taxonomy" id="1105144"/>
    <lineage>
        <taxon>Bacteria</taxon>
        <taxon>Bacillati</taxon>
        <taxon>Actinomycetota</taxon>
        <taxon>Actinomycetes</taxon>
        <taxon>Micrococcales</taxon>
        <taxon>Promicromonosporaceae</taxon>
        <taxon>Promicromonospora</taxon>
    </lineage>
</organism>
<dbReference type="Proteomes" id="UP001183585">
    <property type="component" value="Unassembled WGS sequence"/>
</dbReference>
<reference evidence="1 2" key="1">
    <citation type="submission" date="2023-07" db="EMBL/GenBank/DDBJ databases">
        <title>Sequencing the genomes of 1000 actinobacteria strains.</title>
        <authorList>
            <person name="Klenk H.-P."/>
        </authorList>
    </citation>
    <scope>NUCLEOTIDE SEQUENCE [LARGE SCALE GENOMIC DNA]</scope>
    <source>
        <strain evidence="1 2">DSM 45554</strain>
    </source>
</reference>
<comment type="caution">
    <text evidence="1">The sequence shown here is derived from an EMBL/GenBank/DDBJ whole genome shotgun (WGS) entry which is preliminary data.</text>
</comment>
<dbReference type="RefSeq" id="WP_274993649.1">
    <property type="nucleotide sequence ID" value="NZ_JAJQQP010000005.1"/>
</dbReference>
<name>A0ABU2CU14_9MICO</name>
<dbReference type="EMBL" id="JAVDYE010000001">
    <property type="protein sequence ID" value="MDR7384822.1"/>
    <property type="molecule type" value="Genomic_DNA"/>
</dbReference>
<keyword evidence="2" id="KW-1185">Reference proteome</keyword>
<sequence>MSEALLGPPYARDMATVAEIASEIQRQVPDVWSGSLAVYGDVFGGRVDNIHILVAAYGDDAGCLTFDFAEGERLLVWDPEGVAISDRQFRIRQASRIRWEWYSYGRSHTPDNQYVIEHVRTGGDVRASTDVPRATLQLAPTTTKPAVELLR</sequence>
<protein>
    <submittedName>
        <fullName evidence="1">Uncharacterized protein</fullName>
    </submittedName>
</protein>
<proteinExistence type="predicted"/>